<keyword evidence="3 5" id="KW-1133">Transmembrane helix</keyword>
<dbReference type="GO" id="GO:0016020">
    <property type="term" value="C:membrane"/>
    <property type="evidence" value="ECO:0007669"/>
    <property type="project" value="UniProtKB-SubCell"/>
</dbReference>
<dbReference type="EMBL" id="CATQJL010000316">
    <property type="protein sequence ID" value="CAJ0607333.1"/>
    <property type="molecule type" value="Genomic_DNA"/>
</dbReference>
<sequence length="526" mass="58216">MRLFLNRMTGSKPSRSQKMGLLGAISYIIGNVVGSGIFITPTTIFSKTGSMGLSLLIWIMAACISTLGSFCYVELGTSIRMSGGDFAYMCFMKWYPIAFAFMCIGCTINYPATLAVQAQTFAEYMFQGIGIQLDADSAFWSKKLVGFSLMWLLLFLNYFSLKTFVSRFQIAASIAKIAATGLVIGTGFYYLIFQGETQNLKSPFAGSDWNIGTIVSALFTCLFAYDGWDILNFGAEEIEKPKRTMPLAIVIGMLCIALIFLAVNFSYFVVLDPAEMLESDAVAETFAHVALKKAAFIMPIFVAILLIGSLNSTMFSASRYLQAAAKQGQLPSFISCINPTSDSPRTALSLHILIAMVVSFAGNLDNLISYVSFAQWSQRACTMGALIWIRLRHWPVHPDKIRMPIIMPVFFCIVCTTLVVVTIIDNFSSAVVGLGIWVVGFIVYLLFIFERALPSSAAYRKITDKLNDNTTQWAQIIFDVMPERGNDEDREDAITAATDKVFPFDTRPKALSAFSNLDEDEMKTKM</sequence>
<evidence type="ECO:0000256" key="1">
    <source>
        <dbReference type="ARBA" id="ARBA00004141"/>
    </source>
</evidence>
<feature type="transmembrane region" description="Helical" evidence="5">
    <location>
        <begin position="247"/>
        <end position="270"/>
    </location>
</feature>
<evidence type="ECO:0000256" key="4">
    <source>
        <dbReference type="ARBA" id="ARBA00023136"/>
    </source>
</evidence>
<accession>A0AA36HB62</accession>
<feature type="transmembrane region" description="Helical" evidence="5">
    <location>
        <begin position="430"/>
        <end position="449"/>
    </location>
</feature>
<evidence type="ECO:0000256" key="2">
    <source>
        <dbReference type="ARBA" id="ARBA00022692"/>
    </source>
</evidence>
<keyword evidence="2 5" id="KW-0812">Transmembrane</keyword>
<evidence type="ECO:0000313" key="7">
    <source>
        <dbReference type="Proteomes" id="UP001176961"/>
    </source>
</evidence>
<keyword evidence="4 5" id="KW-0472">Membrane</keyword>
<name>A0AA36HB62_CYLNA</name>
<gene>
    <name evidence="6" type="ORF">CYNAS_LOCUS19316</name>
</gene>
<dbReference type="AlphaFoldDB" id="A0AA36HB62"/>
<dbReference type="GO" id="GO:0015179">
    <property type="term" value="F:L-amino acid transmembrane transporter activity"/>
    <property type="evidence" value="ECO:0007669"/>
    <property type="project" value="TreeGrafter"/>
</dbReference>
<dbReference type="FunFam" id="1.20.1740.10:FF:000058">
    <property type="entry name" value="Amino Acid Transporter"/>
    <property type="match status" value="1"/>
</dbReference>
<dbReference type="Gene3D" id="1.20.1740.10">
    <property type="entry name" value="Amino acid/polyamine transporter I"/>
    <property type="match status" value="1"/>
</dbReference>
<feature type="transmembrane region" description="Helical" evidence="5">
    <location>
        <begin position="51"/>
        <end position="73"/>
    </location>
</feature>
<feature type="transmembrane region" description="Helical" evidence="5">
    <location>
        <begin position="21"/>
        <end position="39"/>
    </location>
</feature>
<dbReference type="InterPro" id="IPR050598">
    <property type="entry name" value="AminoAcid_Transporter"/>
</dbReference>
<dbReference type="Proteomes" id="UP001176961">
    <property type="component" value="Unassembled WGS sequence"/>
</dbReference>
<comment type="subcellular location">
    <subcellularLocation>
        <location evidence="1">Membrane</location>
        <topology evidence="1">Multi-pass membrane protein</topology>
    </subcellularLocation>
</comment>
<feature type="transmembrane region" description="Helical" evidence="5">
    <location>
        <begin position="173"/>
        <end position="193"/>
    </location>
</feature>
<evidence type="ECO:0000313" key="6">
    <source>
        <dbReference type="EMBL" id="CAJ0607333.1"/>
    </source>
</evidence>
<organism evidence="6 7">
    <name type="scientific">Cylicocyclus nassatus</name>
    <name type="common">Nematode worm</name>
    <dbReference type="NCBI Taxonomy" id="53992"/>
    <lineage>
        <taxon>Eukaryota</taxon>
        <taxon>Metazoa</taxon>
        <taxon>Ecdysozoa</taxon>
        <taxon>Nematoda</taxon>
        <taxon>Chromadorea</taxon>
        <taxon>Rhabditida</taxon>
        <taxon>Rhabditina</taxon>
        <taxon>Rhabditomorpha</taxon>
        <taxon>Strongyloidea</taxon>
        <taxon>Strongylidae</taxon>
        <taxon>Cylicocyclus</taxon>
    </lineage>
</organism>
<dbReference type="PIRSF" id="PIRSF006060">
    <property type="entry name" value="AA_transporter"/>
    <property type="match status" value="1"/>
</dbReference>
<feature type="transmembrane region" description="Helical" evidence="5">
    <location>
        <begin position="144"/>
        <end position="161"/>
    </location>
</feature>
<feature type="transmembrane region" description="Helical" evidence="5">
    <location>
        <begin position="403"/>
        <end position="424"/>
    </location>
</feature>
<comment type="caution">
    <text evidence="6">The sequence shown here is derived from an EMBL/GenBank/DDBJ whole genome shotgun (WGS) entry which is preliminary data.</text>
</comment>
<feature type="transmembrane region" description="Helical" evidence="5">
    <location>
        <begin position="213"/>
        <end position="235"/>
    </location>
</feature>
<protein>
    <submittedName>
        <fullName evidence="6">Uncharacterized protein</fullName>
    </submittedName>
</protein>
<evidence type="ECO:0000256" key="3">
    <source>
        <dbReference type="ARBA" id="ARBA00022989"/>
    </source>
</evidence>
<dbReference type="InterPro" id="IPR002293">
    <property type="entry name" value="AA/rel_permease1"/>
</dbReference>
<dbReference type="PANTHER" id="PTHR11785">
    <property type="entry name" value="AMINO ACID TRANSPORTER"/>
    <property type="match status" value="1"/>
</dbReference>
<dbReference type="PANTHER" id="PTHR11785:SF523">
    <property type="entry name" value="AMINO ACID TRANSPORTER PROTEIN 6"/>
    <property type="match status" value="1"/>
</dbReference>
<reference evidence="6" key="1">
    <citation type="submission" date="2023-07" db="EMBL/GenBank/DDBJ databases">
        <authorList>
            <consortium name="CYATHOMIX"/>
        </authorList>
    </citation>
    <scope>NUCLEOTIDE SEQUENCE</scope>
    <source>
        <strain evidence="6">N/A</strain>
    </source>
</reference>
<evidence type="ECO:0000256" key="5">
    <source>
        <dbReference type="SAM" id="Phobius"/>
    </source>
</evidence>
<feature type="transmembrane region" description="Helical" evidence="5">
    <location>
        <begin position="94"/>
        <end position="112"/>
    </location>
</feature>
<keyword evidence="7" id="KW-1185">Reference proteome</keyword>
<feature type="transmembrane region" description="Helical" evidence="5">
    <location>
        <begin position="290"/>
        <end position="310"/>
    </location>
</feature>
<proteinExistence type="predicted"/>
<dbReference type="Pfam" id="PF13520">
    <property type="entry name" value="AA_permease_2"/>
    <property type="match status" value="1"/>
</dbReference>